<dbReference type="STRING" id="745531.A0A0C3PVM8"/>
<dbReference type="PANTHER" id="PTHR46042:SF1">
    <property type="entry name" value="DIPHTHINE METHYLTRANSFERASE"/>
    <property type="match status" value="1"/>
</dbReference>
<name>A0A0C3PVM8_PHLG1</name>
<reference evidence="8 9" key="1">
    <citation type="journal article" date="2014" name="PLoS Genet.">
        <title>Analysis of the Phlebiopsis gigantea genome, transcriptome and secretome provides insight into its pioneer colonization strategies of wood.</title>
        <authorList>
            <person name="Hori C."/>
            <person name="Ishida T."/>
            <person name="Igarashi K."/>
            <person name="Samejima M."/>
            <person name="Suzuki H."/>
            <person name="Master E."/>
            <person name="Ferreira P."/>
            <person name="Ruiz-Duenas F.J."/>
            <person name="Held B."/>
            <person name="Canessa P."/>
            <person name="Larrondo L.F."/>
            <person name="Schmoll M."/>
            <person name="Druzhinina I.S."/>
            <person name="Kubicek C.P."/>
            <person name="Gaskell J.A."/>
            <person name="Kersten P."/>
            <person name="St John F."/>
            <person name="Glasner J."/>
            <person name="Sabat G."/>
            <person name="Splinter BonDurant S."/>
            <person name="Syed K."/>
            <person name="Yadav J."/>
            <person name="Mgbeahuruike A.C."/>
            <person name="Kovalchuk A."/>
            <person name="Asiegbu F.O."/>
            <person name="Lackner G."/>
            <person name="Hoffmeister D."/>
            <person name="Rencoret J."/>
            <person name="Gutierrez A."/>
            <person name="Sun H."/>
            <person name="Lindquist E."/>
            <person name="Barry K."/>
            <person name="Riley R."/>
            <person name="Grigoriev I.V."/>
            <person name="Henrissat B."/>
            <person name="Kues U."/>
            <person name="Berka R.M."/>
            <person name="Martinez A.T."/>
            <person name="Covert S.F."/>
            <person name="Blanchette R.A."/>
            <person name="Cullen D."/>
        </authorList>
    </citation>
    <scope>NUCLEOTIDE SEQUENCE [LARGE SCALE GENOMIC DNA]</scope>
    <source>
        <strain evidence="8 9">11061_1 CR5-6</strain>
    </source>
</reference>
<evidence type="ECO:0000256" key="2">
    <source>
        <dbReference type="ARBA" id="ARBA00022574"/>
    </source>
</evidence>
<organism evidence="8 9">
    <name type="scientific">Phlebiopsis gigantea (strain 11061_1 CR5-6)</name>
    <name type="common">White-rot fungus</name>
    <name type="synonym">Peniophora gigantea</name>
    <dbReference type="NCBI Taxonomy" id="745531"/>
    <lineage>
        <taxon>Eukaryota</taxon>
        <taxon>Fungi</taxon>
        <taxon>Dikarya</taxon>
        <taxon>Basidiomycota</taxon>
        <taxon>Agaricomycotina</taxon>
        <taxon>Agaricomycetes</taxon>
        <taxon>Polyporales</taxon>
        <taxon>Phanerochaetaceae</taxon>
        <taxon>Phlebiopsis</taxon>
    </lineage>
</organism>
<dbReference type="EC" id="3.1.1.97" evidence="6"/>
<dbReference type="GO" id="GO:0005737">
    <property type="term" value="C:cytoplasm"/>
    <property type="evidence" value="ECO:0007669"/>
    <property type="project" value="TreeGrafter"/>
</dbReference>
<dbReference type="OrthoDB" id="1930760at2759"/>
<evidence type="ECO:0000256" key="4">
    <source>
        <dbReference type="ARBA" id="ARBA00022801"/>
    </source>
</evidence>
<evidence type="ECO:0000313" key="8">
    <source>
        <dbReference type="EMBL" id="KIP11953.1"/>
    </source>
</evidence>
<dbReference type="Proteomes" id="UP000053257">
    <property type="component" value="Unassembled WGS sequence"/>
</dbReference>
<keyword evidence="2" id="KW-0853">WD repeat</keyword>
<dbReference type="GO" id="GO:0061685">
    <property type="term" value="F:diphthine methylesterase activity"/>
    <property type="evidence" value="ECO:0007669"/>
    <property type="project" value="UniProtKB-EC"/>
</dbReference>
<dbReference type="SUPFAM" id="SSF50978">
    <property type="entry name" value="WD40 repeat-like"/>
    <property type="match status" value="1"/>
</dbReference>
<keyword evidence="3" id="KW-0677">Repeat</keyword>
<evidence type="ECO:0000256" key="1">
    <source>
        <dbReference type="ARBA" id="ARBA00005156"/>
    </source>
</evidence>
<sequence length="354" mass="39467">MSSCTFDTVWPADSVEFCPHPDAYSFFVCGTYNLEKNEGAALEEADAAKKPQVRRGKCALFEVDSDDKLSMLHDVQLPAVLDMKWCHRDMSATPLLGVADSEATDNRLQKSLRQLGRIECATSDVLCLSLDWSNRKNPTSTLGDLVVSLSDGSLSLLQPHEGGLSVTESWHAHDYEPWIAAWNYWDTNVVYSGGDDLTMKGWDIRQDFSQPTFTNRRFDAGVTTIQSHPFREHLIAVGSYNDTVYLFDTRGPLKPLIQTNVGGGAWRVKWHPSPHRANDLLVACMHDGCKVLRFDMSGGGDAMHTMGGETEVIRRLDEHESMAYGADWSYADTGDEGIIASCSFYDHKLCLWKG</sequence>
<dbReference type="GO" id="GO:0017183">
    <property type="term" value="P:protein histidyl modification to diphthamide"/>
    <property type="evidence" value="ECO:0007669"/>
    <property type="project" value="TreeGrafter"/>
</dbReference>
<accession>A0A0C3PVM8</accession>
<dbReference type="InterPro" id="IPR036322">
    <property type="entry name" value="WD40_repeat_dom_sf"/>
</dbReference>
<dbReference type="InterPro" id="IPR052415">
    <property type="entry name" value="Diphthine_MTase"/>
</dbReference>
<keyword evidence="9" id="KW-1185">Reference proteome</keyword>
<evidence type="ECO:0000313" key="9">
    <source>
        <dbReference type="Proteomes" id="UP000053257"/>
    </source>
</evidence>
<dbReference type="AlphaFoldDB" id="A0A0C3PVM8"/>
<evidence type="ECO:0000256" key="6">
    <source>
        <dbReference type="ARBA" id="ARBA00039131"/>
    </source>
</evidence>
<comment type="pathway">
    <text evidence="1">Protein modification; peptidyl-diphthamide biosynthesis.</text>
</comment>
<dbReference type="PANTHER" id="PTHR46042">
    <property type="entry name" value="DIPHTHINE METHYLTRANSFERASE"/>
    <property type="match status" value="1"/>
</dbReference>
<evidence type="ECO:0000256" key="7">
    <source>
        <dbReference type="ARBA" id="ARBA00047551"/>
    </source>
</evidence>
<dbReference type="Gene3D" id="2.130.10.10">
    <property type="entry name" value="YVTN repeat-like/Quinoprotein amine dehydrogenase"/>
    <property type="match status" value="1"/>
</dbReference>
<evidence type="ECO:0000256" key="5">
    <source>
        <dbReference type="ARBA" id="ARBA00038092"/>
    </source>
</evidence>
<dbReference type="EMBL" id="KN840442">
    <property type="protein sequence ID" value="KIP11953.1"/>
    <property type="molecule type" value="Genomic_DNA"/>
</dbReference>
<comment type="similarity">
    <text evidence="5">Belongs to the DPH7 family.</text>
</comment>
<dbReference type="InterPro" id="IPR001680">
    <property type="entry name" value="WD40_rpt"/>
</dbReference>
<dbReference type="HOGENOM" id="CLU_036100_2_0_1"/>
<evidence type="ECO:0000256" key="3">
    <source>
        <dbReference type="ARBA" id="ARBA00022737"/>
    </source>
</evidence>
<dbReference type="InterPro" id="IPR015943">
    <property type="entry name" value="WD40/YVTN_repeat-like_dom_sf"/>
</dbReference>
<protein>
    <recommendedName>
        <fullName evidence="6">methylated diphthine methylhydrolase</fullName>
        <ecNumber evidence="6">3.1.1.97</ecNumber>
    </recommendedName>
</protein>
<gene>
    <name evidence="8" type="ORF">PHLGIDRAFT_27583</name>
</gene>
<dbReference type="SMART" id="SM00320">
    <property type="entry name" value="WD40"/>
    <property type="match status" value="3"/>
</dbReference>
<proteinExistence type="inferred from homology"/>
<comment type="catalytic activity">
    <reaction evidence="7">
        <text>diphthine methyl ester-[translation elongation factor 2] + H2O = diphthine-[translation elongation factor 2] + methanol + H(+)</text>
        <dbReference type="Rhea" id="RHEA:42656"/>
        <dbReference type="Rhea" id="RHEA-COMP:10172"/>
        <dbReference type="Rhea" id="RHEA-COMP:10173"/>
        <dbReference type="ChEBI" id="CHEBI:15377"/>
        <dbReference type="ChEBI" id="CHEBI:15378"/>
        <dbReference type="ChEBI" id="CHEBI:17790"/>
        <dbReference type="ChEBI" id="CHEBI:79005"/>
        <dbReference type="ChEBI" id="CHEBI:82696"/>
        <dbReference type="EC" id="3.1.1.97"/>
    </reaction>
</comment>
<keyword evidence="4" id="KW-0378">Hydrolase</keyword>